<reference evidence="1 2" key="1">
    <citation type="submission" date="2021-06" db="EMBL/GenBank/DDBJ databases">
        <authorList>
            <person name="Palmer J.M."/>
        </authorList>
    </citation>
    <scope>NUCLEOTIDE SEQUENCE [LARGE SCALE GENOMIC DNA]</scope>
    <source>
        <strain evidence="1 2">AS_MEX2019</strain>
        <tissue evidence="1">Muscle</tissue>
    </source>
</reference>
<evidence type="ECO:0000313" key="1">
    <source>
        <dbReference type="EMBL" id="MEQ2315709.1"/>
    </source>
</evidence>
<comment type="caution">
    <text evidence="1">The sequence shown here is derived from an EMBL/GenBank/DDBJ whole genome shotgun (WGS) entry which is preliminary data.</text>
</comment>
<gene>
    <name evidence="1" type="ORF">AMECASPLE_025243</name>
</gene>
<name>A0ABV1AC18_9TELE</name>
<evidence type="ECO:0000313" key="2">
    <source>
        <dbReference type="Proteomes" id="UP001469553"/>
    </source>
</evidence>
<accession>A0ABV1AC18</accession>
<dbReference type="EMBL" id="JAHRIP010087110">
    <property type="protein sequence ID" value="MEQ2315709.1"/>
    <property type="molecule type" value="Genomic_DNA"/>
</dbReference>
<sequence length="102" mass="11881">MGLMCQTFLQSVIVTDPSVFIHEINKKNYLHLNPHRELDRVCVLIMTKAETKEPNKTRAYKSRNTRKKINKNLKEELRNMKDPSADPLFIYQCPLDPVPGLN</sequence>
<organism evidence="1 2">
    <name type="scientific">Ameca splendens</name>
    <dbReference type="NCBI Taxonomy" id="208324"/>
    <lineage>
        <taxon>Eukaryota</taxon>
        <taxon>Metazoa</taxon>
        <taxon>Chordata</taxon>
        <taxon>Craniata</taxon>
        <taxon>Vertebrata</taxon>
        <taxon>Euteleostomi</taxon>
        <taxon>Actinopterygii</taxon>
        <taxon>Neopterygii</taxon>
        <taxon>Teleostei</taxon>
        <taxon>Neoteleostei</taxon>
        <taxon>Acanthomorphata</taxon>
        <taxon>Ovalentaria</taxon>
        <taxon>Atherinomorphae</taxon>
        <taxon>Cyprinodontiformes</taxon>
        <taxon>Goodeidae</taxon>
        <taxon>Ameca</taxon>
    </lineage>
</organism>
<keyword evidence="2" id="KW-1185">Reference proteome</keyword>
<proteinExistence type="predicted"/>
<dbReference type="Proteomes" id="UP001469553">
    <property type="component" value="Unassembled WGS sequence"/>
</dbReference>
<protein>
    <submittedName>
        <fullName evidence="1">Uncharacterized protein</fullName>
    </submittedName>
</protein>